<feature type="coiled-coil region" evidence="1">
    <location>
        <begin position="338"/>
        <end position="365"/>
    </location>
</feature>
<feature type="coiled-coil region" evidence="1">
    <location>
        <begin position="253"/>
        <end position="294"/>
    </location>
</feature>
<gene>
    <name evidence="2" type="ORF">NOCA180072</name>
</gene>
<protein>
    <submittedName>
        <fullName evidence="2">Uncharacterized protein</fullName>
    </submittedName>
</protein>
<sequence>MKTGTRTAAFLTAAALSVSMAAPAALAADTSRAASGVAARAESPQVDARQAATLKELKARLRKAVKAKRRAATAVGTATTKLQALRDAGTAAIFTYQGASVALDEARAKHAAAKAALDRTQGLVANEDALWADLRQRMTTAEAGYQPLRAAYDAAVAKRTELQNAVQALRTQQNTAWANQNEAAVAASNVQAEIVQVRDALDAARAAEQRALAYAEDCRLDFARRKAQWDDTRKRNGHWEGLRDGTWRPAAGLDDAEALLEQALVEVKMAQSRVADVQNHLAQLNAKLVEIEDAIQYWADVAADLQRQIDAYDRPLADQNAAVTAASAAMDAYYAQHIDPLHKEADQLRKDLEAAKANLPALIAAEKPLADAVTQASAALAAATPAYQSAQAAIDAAEVVLTKARDALGKAESKVKKLKKQIRKAKSRR</sequence>
<organism evidence="2">
    <name type="scientific">metagenome</name>
    <dbReference type="NCBI Taxonomy" id="256318"/>
    <lineage>
        <taxon>unclassified sequences</taxon>
        <taxon>metagenomes</taxon>
    </lineage>
</organism>
<name>A0A2P2CKD8_9ZZZZ</name>
<accession>A0A2P2CKD8</accession>
<evidence type="ECO:0000313" key="2">
    <source>
        <dbReference type="EMBL" id="CUR62428.1"/>
    </source>
</evidence>
<keyword evidence="1" id="KW-0175">Coiled coil</keyword>
<proteinExistence type="predicted"/>
<feature type="coiled-coil region" evidence="1">
    <location>
        <begin position="401"/>
        <end position="428"/>
    </location>
</feature>
<reference evidence="2" key="1">
    <citation type="submission" date="2015-08" db="EMBL/GenBank/DDBJ databases">
        <authorList>
            <person name="Babu N.S."/>
            <person name="Beckwith C.J."/>
            <person name="Beseler K.G."/>
            <person name="Brison A."/>
            <person name="Carone J.V."/>
            <person name="Caskin T.P."/>
            <person name="Diamond M."/>
            <person name="Durham M.E."/>
            <person name="Foxe J.M."/>
            <person name="Go M."/>
            <person name="Henderson B.A."/>
            <person name="Jones I.B."/>
            <person name="McGettigan J.A."/>
            <person name="Micheletti S.J."/>
            <person name="Nasrallah M.E."/>
            <person name="Ortiz D."/>
            <person name="Piller C.R."/>
            <person name="Privatt S.R."/>
            <person name="Schneider S.L."/>
            <person name="Sharp S."/>
            <person name="Smith T.C."/>
            <person name="Stanton J.D."/>
            <person name="Ullery H.E."/>
            <person name="Wilson R.J."/>
            <person name="Serrano M.G."/>
            <person name="Buck G."/>
            <person name="Lee V."/>
            <person name="Wang Y."/>
            <person name="Carvalho R."/>
            <person name="Voegtly L."/>
            <person name="Shi R."/>
            <person name="Duckworth R."/>
            <person name="Johnson A."/>
            <person name="Loviza R."/>
            <person name="Walstead R."/>
            <person name="Shah Z."/>
            <person name="Kiflezghi M."/>
            <person name="Wade K."/>
            <person name="Ball S.L."/>
            <person name="Bradley K.W."/>
            <person name="Asai D.J."/>
            <person name="Bowman C.A."/>
            <person name="Russell D.A."/>
            <person name="Pope W.H."/>
            <person name="Jacobs-Sera D."/>
            <person name="Hendrix R.W."/>
            <person name="Hatfull G.F."/>
        </authorList>
    </citation>
    <scope>NUCLEOTIDE SEQUENCE</scope>
</reference>
<evidence type="ECO:0000256" key="1">
    <source>
        <dbReference type="SAM" id="Coils"/>
    </source>
</evidence>
<feature type="coiled-coil region" evidence="1">
    <location>
        <begin position="152"/>
        <end position="207"/>
    </location>
</feature>
<dbReference type="AlphaFoldDB" id="A0A2P2CKD8"/>
<dbReference type="EMBL" id="CZKB01000028">
    <property type="protein sequence ID" value="CUR62428.1"/>
    <property type="molecule type" value="Genomic_DNA"/>
</dbReference>